<reference evidence="1 4" key="2">
    <citation type="submission" date="2019-07" db="EMBL/GenBank/DDBJ databases">
        <title>Whole genome shotgun sequence of Halolactibacillus miurensis NBRC 100873.</title>
        <authorList>
            <person name="Hosoyama A."/>
            <person name="Uohara A."/>
            <person name="Ohji S."/>
            <person name="Ichikawa N."/>
        </authorList>
    </citation>
    <scope>NUCLEOTIDE SEQUENCE [LARGE SCALE GENOMIC DNA]</scope>
    <source>
        <strain evidence="1 4">NBRC 100873</strain>
    </source>
</reference>
<dbReference type="EMBL" id="BJWJ01000005">
    <property type="protein sequence ID" value="GEM03776.1"/>
    <property type="molecule type" value="Genomic_DNA"/>
</dbReference>
<dbReference type="Proteomes" id="UP000321773">
    <property type="component" value="Unassembled WGS sequence"/>
</dbReference>
<accession>A0A1I6PL90</accession>
<keyword evidence="4" id="KW-1185">Reference proteome</keyword>
<proteinExistence type="predicted"/>
<evidence type="ECO:0000313" key="3">
    <source>
        <dbReference type="Proteomes" id="UP000199139"/>
    </source>
</evidence>
<organism evidence="2 3">
    <name type="scientific">Halolactibacillus miurensis</name>
    <dbReference type="NCBI Taxonomy" id="306541"/>
    <lineage>
        <taxon>Bacteria</taxon>
        <taxon>Bacillati</taxon>
        <taxon>Bacillota</taxon>
        <taxon>Bacilli</taxon>
        <taxon>Bacillales</taxon>
        <taxon>Bacillaceae</taxon>
        <taxon>Halolactibacillus</taxon>
    </lineage>
</organism>
<evidence type="ECO:0000313" key="2">
    <source>
        <dbReference type="EMBL" id="SFS40848.1"/>
    </source>
</evidence>
<dbReference type="STRING" id="306541.SAMN05421668_10251"/>
<dbReference type="OrthoDB" id="2990595at2"/>
<name>A0A1I6PL90_9BACI</name>
<reference evidence="2 3" key="1">
    <citation type="submission" date="2016-10" db="EMBL/GenBank/DDBJ databases">
        <authorList>
            <person name="de Groot N.N."/>
        </authorList>
    </citation>
    <scope>NUCLEOTIDE SEQUENCE [LARGE SCALE GENOMIC DNA]</scope>
    <source>
        <strain evidence="2 3">DSM 17074</strain>
    </source>
</reference>
<dbReference type="Pfam" id="PF13797">
    <property type="entry name" value="Post_transc_reg"/>
    <property type="match status" value="1"/>
</dbReference>
<gene>
    <name evidence="1" type="ORF">HMI01_07640</name>
    <name evidence="2" type="ORF">SAMN05421668_10251</name>
</gene>
<protein>
    <submittedName>
        <fullName evidence="2">Post-transcriptional regulator</fullName>
    </submittedName>
</protein>
<sequence>MEPKLVSEWKLSLGTVIDSKVNELIYLGYDEADATTVWQCLMKKVWKKDKNLSLHQVVQDILHLKPHFFMSYMTQMAYQTDDLSGAIQDVFKHNDMN</sequence>
<dbReference type="RefSeq" id="WP_089852809.1">
    <property type="nucleotide sequence ID" value="NZ_BJWJ01000005.1"/>
</dbReference>
<evidence type="ECO:0000313" key="4">
    <source>
        <dbReference type="Proteomes" id="UP000321773"/>
    </source>
</evidence>
<dbReference type="InterPro" id="IPR025716">
    <property type="entry name" value="Post-transcriptional_regulator"/>
</dbReference>
<dbReference type="Proteomes" id="UP000199139">
    <property type="component" value="Unassembled WGS sequence"/>
</dbReference>
<evidence type="ECO:0000313" key="1">
    <source>
        <dbReference type="EMBL" id="GEM03776.1"/>
    </source>
</evidence>
<dbReference type="EMBL" id="FPAI01000002">
    <property type="protein sequence ID" value="SFS40848.1"/>
    <property type="molecule type" value="Genomic_DNA"/>
</dbReference>
<dbReference type="AlphaFoldDB" id="A0A1I6PL90"/>